<feature type="region of interest" description="Disordered" evidence="9">
    <location>
        <begin position="50"/>
        <end position="69"/>
    </location>
</feature>
<keyword evidence="6" id="KW-0496">Mitochondrion</keyword>
<comment type="subcellular location">
    <subcellularLocation>
        <location evidence="1">Mitochondrion</location>
    </subcellularLocation>
</comment>
<reference evidence="12" key="2">
    <citation type="submission" date="2016-06" db="EMBL/GenBank/DDBJ databases">
        <title>The genome of a short-lived fish provides insights into sex chromosome evolution and the genetic control of aging.</title>
        <authorList>
            <person name="Reichwald K."/>
            <person name="Felder M."/>
            <person name="Petzold A."/>
            <person name="Koch P."/>
            <person name="Groth M."/>
            <person name="Platzer M."/>
        </authorList>
    </citation>
    <scope>NUCLEOTIDE SEQUENCE</scope>
    <source>
        <tissue evidence="12">Brain</tissue>
    </source>
</reference>
<dbReference type="NCBIfam" id="TIGR00168">
    <property type="entry name" value="infC"/>
    <property type="match status" value="1"/>
</dbReference>
<sequence>MSAGCMRWLLSHAVRTVCRGRPGSWTSASRSPTCRGRYNILAASWGRSPFSTEDVEQTPATKKKQGPQAHAIISSVGRKIPHRVIQVISEAGENLGVMHRADVIRIMDEKELKLVLLTDNKEPPVYRLMSGKLIHEEQLKLREKDKAKAAPVQVKELTFSAGIASHDLTTKLKQVESWLEKKHHVRVTLRVGRAQSADNMDAALEQMVEQINTTVGFVSKPKVIKDGRAAMCILRPPSAKELLEKRKEKDAESQSITSASEETPPVGDTDSTQESPQQ</sequence>
<comment type="function">
    <text evidence="7">IF-3 binds to the 28S ribosomal subunit and shifts the equilibrium between 55S ribosomes and their 39S and 28S subunits in favor of the free subunits, thus enhancing the availability of 28S subunits on which protein synthesis initiation begins.</text>
</comment>
<protein>
    <recommendedName>
        <fullName evidence="8">Translation initiation factor IF-3, mitochondrial</fullName>
    </recommendedName>
</protein>
<evidence type="ECO:0000313" key="12">
    <source>
        <dbReference type="EMBL" id="SBQ73338.1"/>
    </source>
</evidence>
<evidence type="ECO:0000256" key="7">
    <source>
        <dbReference type="ARBA" id="ARBA00059316"/>
    </source>
</evidence>
<evidence type="ECO:0000256" key="3">
    <source>
        <dbReference type="ARBA" id="ARBA00022540"/>
    </source>
</evidence>
<evidence type="ECO:0000259" key="11">
    <source>
        <dbReference type="Pfam" id="PF05198"/>
    </source>
</evidence>
<dbReference type="GO" id="GO:0032790">
    <property type="term" value="P:ribosome disassembly"/>
    <property type="evidence" value="ECO:0007669"/>
    <property type="project" value="TreeGrafter"/>
</dbReference>
<dbReference type="PANTHER" id="PTHR10938:SF0">
    <property type="entry name" value="TRANSLATION INITIATION FACTOR IF-3, MITOCHONDRIAL"/>
    <property type="match status" value="1"/>
</dbReference>
<organism evidence="12">
    <name type="scientific">Nothobranchius korthausae</name>
    <dbReference type="NCBI Taxonomy" id="1143690"/>
    <lineage>
        <taxon>Eukaryota</taxon>
        <taxon>Metazoa</taxon>
        <taxon>Chordata</taxon>
        <taxon>Craniata</taxon>
        <taxon>Vertebrata</taxon>
        <taxon>Euteleostomi</taxon>
        <taxon>Actinopterygii</taxon>
        <taxon>Neopterygii</taxon>
        <taxon>Teleostei</taxon>
        <taxon>Neoteleostei</taxon>
        <taxon>Acanthomorphata</taxon>
        <taxon>Ovalentaria</taxon>
        <taxon>Atherinomorphae</taxon>
        <taxon>Cyprinodontiformes</taxon>
        <taxon>Nothobranchiidae</taxon>
        <taxon>Nothobranchius</taxon>
    </lineage>
</organism>
<dbReference type="InterPro" id="IPR036787">
    <property type="entry name" value="T_IF-3_N_sf"/>
</dbReference>
<dbReference type="Gene3D" id="3.10.20.80">
    <property type="entry name" value="Translation initiation factor 3 (IF-3), N-terminal domain"/>
    <property type="match status" value="1"/>
</dbReference>
<keyword evidence="3 12" id="KW-0396">Initiation factor</keyword>
<comment type="similarity">
    <text evidence="2">Belongs to the IF-3 family.</text>
</comment>
<feature type="region of interest" description="Disordered" evidence="9">
    <location>
        <begin position="236"/>
        <end position="278"/>
    </location>
</feature>
<evidence type="ECO:0000256" key="1">
    <source>
        <dbReference type="ARBA" id="ARBA00004173"/>
    </source>
</evidence>
<feature type="domain" description="Translation initiation factor 3 N-terminal" evidence="11">
    <location>
        <begin position="76"/>
        <end position="144"/>
    </location>
</feature>
<reference evidence="12" key="1">
    <citation type="submission" date="2016-05" db="EMBL/GenBank/DDBJ databases">
        <authorList>
            <person name="Lavstsen T."/>
            <person name="Jespersen J.S."/>
        </authorList>
    </citation>
    <scope>NUCLEOTIDE SEQUENCE</scope>
    <source>
        <tissue evidence="12">Brain</tissue>
    </source>
</reference>
<dbReference type="Gene3D" id="3.30.110.10">
    <property type="entry name" value="Translation initiation factor 3 (IF-3), C-terminal domain"/>
    <property type="match status" value="1"/>
</dbReference>
<dbReference type="SUPFAM" id="SSF55200">
    <property type="entry name" value="Translation initiation factor IF3, C-terminal domain"/>
    <property type="match status" value="1"/>
</dbReference>
<dbReference type="Pfam" id="PF05198">
    <property type="entry name" value="IF3_N"/>
    <property type="match status" value="1"/>
</dbReference>
<name>A0A1A8GQR8_9TELE</name>
<evidence type="ECO:0000256" key="6">
    <source>
        <dbReference type="ARBA" id="ARBA00023128"/>
    </source>
</evidence>
<evidence type="ECO:0000256" key="2">
    <source>
        <dbReference type="ARBA" id="ARBA00005439"/>
    </source>
</evidence>
<dbReference type="AlphaFoldDB" id="A0A1A8GQR8"/>
<dbReference type="GO" id="GO:0070124">
    <property type="term" value="P:mitochondrial translational initiation"/>
    <property type="evidence" value="ECO:0007669"/>
    <property type="project" value="TreeGrafter"/>
</dbReference>
<dbReference type="SUPFAM" id="SSF54364">
    <property type="entry name" value="Translation initiation factor IF3, N-terminal domain"/>
    <property type="match status" value="1"/>
</dbReference>
<dbReference type="GO" id="GO:0005739">
    <property type="term" value="C:mitochondrion"/>
    <property type="evidence" value="ECO:0007669"/>
    <property type="project" value="UniProtKB-SubCell"/>
</dbReference>
<dbReference type="FunFam" id="3.30.110.10:FF:000004">
    <property type="entry name" value="Translation initiation factor IF-3, mitochondrial"/>
    <property type="match status" value="1"/>
</dbReference>
<dbReference type="InterPro" id="IPR019814">
    <property type="entry name" value="Translation_initiation_fac_3_N"/>
</dbReference>
<evidence type="ECO:0000256" key="5">
    <source>
        <dbReference type="ARBA" id="ARBA00022946"/>
    </source>
</evidence>
<keyword evidence="4" id="KW-0648">Protein biosynthesis</keyword>
<evidence type="ECO:0000256" key="4">
    <source>
        <dbReference type="ARBA" id="ARBA00022917"/>
    </source>
</evidence>
<proteinExistence type="inferred from homology"/>
<dbReference type="EMBL" id="HAEB01019221">
    <property type="protein sequence ID" value="SBQ65748.1"/>
    <property type="molecule type" value="Transcribed_RNA"/>
</dbReference>
<dbReference type="InterPro" id="IPR001288">
    <property type="entry name" value="Translation_initiation_fac_3"/>
</dbReference>
<evidence type="ECO:0000259" key="10">
    <source>
        <dbReference type="Pfam" id="PF00707"/>
    </source>
</evidence>
<gene>
    <name evidence="12" type="primary">MTIF3</name>
</gene>
<evidence type="ECO:0000256" key="9">
    <source>
        <dbReference type="SAM" id="MobiDB-lite"/>
    </source>
</evidence>
<keyword evidence="5" id="KW-0809">Transit peptide</keyword>
<dbReference type="EMBL" id="HAEC01005261">
    <property type="protein sequence ID" value="SBQ73338.1"/>
    <property type="molecule type" value="Transcribed_RNA"/>
</dbReference>
<dbReference type="InterPro" id="IPR036788">
    <property type="entry name" value="T_IF-3_C_sf"/>
</dbReference>
<dbReference type="FunFam" id="3.10.20.80:FF:000002">
    <property type="entry name" value="Mitochondrial translational initiation factor 3"/>
    <property type="match status" value="1"/>
</dbReference>
<dbReference type="Pfam" id="PF00707">
    <property type="entry name" value="IF3_C"/>
    <property type="match status" value="1"/>
</dbReference>
<dbReference type="PANTHER" id="PTHR10938">
    <property type="entry name" value="TRANSLATION INITIATION FACTOR IF-3"/>
    <property type="match status" value="1"/>
</dbReference>
<dbReference type="GO" id="GO:0003743">
    <property type="term" value="F:translation initiation factor activity"/>
    <property type="evidence" value="ECO:0007669"/>
    <property type="project" value="UniProtKB-KW"/>
</dbReference>
<accession>A0A1A8GQR8</accession>
<feature type="compositionally biased region" description="Basic and acidic residues" evidence="9">
    <location>
        <begin position="241"/>
        <end position="252"/>
    </location>
</feature>
<dbReference type="InterPro" id="IPR019815">
    <property type="entry name" value="Translation_initiation_fac_3_C"/>
</dbReference>
<evidence type="ECO:0000256" key="8">
    <source>
        <dbReference type="ARBA" id="ARBA00073270"/>
    </source>
</evidence>
<dbReference type="GO" id="GO:0043022">
    <property type="term" value="F:ribosome binding"/>
    <property type="evidence" value="ECO:0007669"/>
    <property type="project" value="TreeGrafter"/>
</dbReference>
<feature type="compositionally biased region" description="Polar residues" evidence="9">
    <location>
        <begin position="269"/>
        <end position="278"/>
    </location>
</feature>
<feature type="domain" description="Translation initiation factor 3 C-terminal" evidence="10">
    <location>
        <begin position="152"/>
        <end position="236"/>
    </location>
</feature>